<evidence type="ECO:0000313" key="2">
    <source>
        <dbReference type="EMBL" id="QBX35133.1"/>
    </source>
</evidence>
<dbReference type="KEGG" id="plia:E4191_10795"/>
<dbReference type="RefSeq" id="WP_135313416.1">
    <property type="nucleotide sequence ID" value="NZ_CP038439.1"/>
</dbReference>
<dbReference type="AlphaFoldDB" id="A0A4P7HN69"/>
<feature type="signal peptide" evidence="1">
    <location>
        <begin position="1"/>
        <end position="24"/>
    </location>
</feature>
<dbReference type="Gene3D" id="3.40.190.10">
    <property type="entry name" value="Periplasmic binding protein-like II"/>
    <property type="match status" value="2"/>
</dbReference>
<dbReference type="PROSITE" id="PS51257">
    <property type="entry name" value="PROKAR_LIPOPROTEIN"/>
    <property type="match status" value="1"/>
</dbReference>
<name>A0A4P7HN69_9RHOB</name>
<gene>
    <name evidence="2" type="ORF">E4191_10795</name>
</gene>
<organism evidence="2 3">
    <name type="scientific">Paracoccus liaowanqingii</name>
    <dbReference type="NCBI Taxonomy" id="2560053"/>
    <lineage>
        <taxon>Bacteria</taxon>
        <taxon>Pseudomonadati</taxon>
        <taxon>Pseudomonadota</taxon>
        <taxon>Alphaproteobacteria</taxon>
        <taxon>Rhodobacterales</taxon>
        <taxon>Paracoccaceae</taxon>
        <taxon>Paracoccus</taxon>
    </lineage>
</organism>
<proteinExistence type="predicted"/>
<evidence type="ECO:0000256" key="1">
    <source>
        <dbReference type="SAM" id="SignalP"/>
    </source>
</evidence>
<feature type="chain" id="PRO_5020562407" evidence="1">
    <location>
        <begin position="25"/>
        <end position="305"/>
    </location>
</feature>
<dbReference type="PANTHER" id="PTHR42941:SF1">
    <property type="entry name" value="SLL1037 PROTEIN"/>
    <property type="match status" value="1"/>
</dbReference>
<dbReference type="SUPFAM" id="SSF53850">
    <property type="entry name" value="Periplasmic binding protein-like II"/>
    <property type="match status" value="1"/>
</dbReference>
<dbReference type="Pfam" id="PF16868">
    <property type="entry name" value="NMT1_3"/>
    <property type="match status" value="1"/>
</dbReference>
<dbReference type="EMBL" id="CP038439">
    <property type="protein sequence ID" value="QBX35133.1"/>
    <property type="molecule type" value="Genomic_DNA"/>
</dbReference>
<accession>A0A4P7HN69</accession>
<dbReference type="NCBIfam" id="TIGR02122">
    <property type="entry name" value="TRAP_TAXI"/>
    <property type="match status" value="1"/>
</dbReference>
<sequence length="305" mass="32340">MSLFRWFCLAGVAAGCAISSASFAAAENMDRFFLLGAGEVKGIYFPIASEICRSINRHSLAHGWRCGIAASSGSKENLQQLEDGTLTFAVIQSNIALSSSSIDGNQPLFKTVASLHSEPVHLLVQARSSISSLDDLGRALINIGDQSSGTRDIALSLLDAAGIKKEDYQLLDYDAGSQAGRLCDGDVDALIWVSGIRNSSTAEAYRRCDVRLLPIPIAIAAKVMQQMPGLLPIVIPADTYLGQTVEVSSFGPVAQVVASANAPEELVALLTRAIVGDLGDVRPSHPALSNLSQADLRRMLSNDVK</sequence>
<dbReference type="InterPro" id="IPR011852">
    <property type="entry name" value="TRAP_TAXI"/>
</dbReference>
<reference evidence="3" key="1">
    <citation type="submission" date="2019-03" db="EMBL/GenBank/DDBJ databases">
        <authorList>
            <person name="Li J."/>
        </authorList>
    </citation>
    <scope>NUCLEOTIDE SEQUENCE [LARGE SCALE GENOMIC DNA]</scope>
    <source>
        <strain evidence="3">2251</strain>
    </source>
</reference>
<evidence type="ECO:0000313" key="3">
    <source>
        <dbReference type="Proteomes" id="UP000296374"/>
    </source>
</evidence>
<dbReference type="PANTHER" id="PTHR42941">
    <property type="entry name" value="SLL1037 PROTEIN"/>
    <property type="match status" value="1"/>
</dbReference>
<keyword evidence="1" id="KW-0732">Signal</keyword>
<protein>
    <submittedName>
        <fullName evidence="2">TAXI family TRAP transporter solute-binding subunit</fullName>
    </submittedName>
</protein>
<dbReference type="Proteomes" id="UP000296374">
    <property type="component" value="Chromosome"/>
</dbReference>